<dbReference type="InterPro" id="IPR041679">
    <property type="entry name" value="DNA2/NAM7-like_C"/>
</dbReference>
<dbReference type="InterPro" id="IPR049079">
    <property type="entry name" value="Mov-10_helical"/>
</dbReference>
<dbReference type="SUPFAM" id="SSF52540">
    <property type="entry name" value="P-loop containing nucleoside triphosphate hydrolases"/>
    <property type="match status" value="1"/>
</dbReference>
<dbReference type="Gene3D" id="2.60.40.10">
    <property type="entry name" value="Immunoglobulins"/>
    <property type="match status" value="1"/>
</dbReference>
<feature type="region of interest" description="Disordered" evidence="11">
    <location>
        <begin position="1216"/>
        <end position="1271"/>
    </location>
</feature>
<evidence type="ECO:0000256" key="4">
    <source>
        <dbReference type="ARBA" id="ARBA00022490"/>
    </source>
</evidence>
<comment type="catalytic activity">
    <reaction evidence="10">
        <text>ATP + H2O = ADP + phosphate + H(+)</text>
        <dbReference type="Rhea" id="RHEA:13065"/>
        <dbReference type="ChEBI" id="CHEBI:15377"/>
        <dbReference type="ChEBI" id="CHEBI:15378"/>
        <dbReference type="ChEBI" id="CHEBI:30616"/>
        <dbReference type="ChEBI" id="CHEBI:43474"/>
        <dbReference type="ChEBI" id="CHEBI:456216"/>
        <dbReference type="EC" id="3.6.4.13"/>
    </reaction>
</comment>
<accession>A0ABN8PA95</accession>
<evidence type="ECO:0000256" key="11">
    <source>
        <dbReference type="SAM" id="MobiDB-lite"/>
    </source>
</evidence>
<feature type="domain" description="S1-like RNA binding" evidence="14">
    <location>
        <begin position="188"/>
        <end position="243"/>
    </location>
</feature>
<feature type="domain" description="DNA2/NAM7 helicase-like C-terminal" evidence="13">
    <location>
        <begin position="859"/>
        <end position="1073"/>
    </location>
</feature>
<dbReference type="PANTHER" id="PTHR45418:SF1">
    <property type="entry name" value="CANCER_TESTIS ANTIGEN 55"/>
    <property type="match status" value="1"/>
</dbReference>
<keyword evidence="18" id="KW-1185">Reference proteome</keyword>
<dbReference type="InterPro" id="IPR027417">
    <property type="entry name" value="P-loop_NTPase"/>
</dbReference>
<dbReference type="CDD" id="cd18078">
    <property type="entry name" value="DEXXQc_Mov10L1"/>
    <property type="match status" value="1"/>
</dbReference>
<evidence type="ECO:0000256" key="6">
    <source>
        <dbReference type="ARBA" id="ARBA00022801"/>
    </source>
</evidence>
<evidence type="ECO:0000256" key="10">
    <source>
        <dbReference type="ARBA" id="ARBA00047984"/>
    </source>
</evidence>
<name>A0ABN8PA95_9CNID</name>
<keyword evidence="6" id="KW-0378">Hydrolase</keyword>
<evidence type="ECO:0000256" key="7">
    <source>
        <dbReference type="ARBA" id="ARBA00022806"/>
    </source>
</evidence>
<organism evidence="17 18">
    <name type="scientific">Porites evermanni</name>
    <dbReference type="NCBI Taxonomy" id="104178"/>
    <lineage>
        <taxon>Eukaryota</taxon>
        <taxon>Metazoa</taxon>
        <taxon>Cnidaria</taxon>
        <taxon>Anthozoa</taxon>
        <taxon>Hexacorallia</taxon>
        <taxon>Scleractinia</taxon>
        <taxon>Fungiina</taxon>
        <taxon>Poritidae</taxon>
        <taxon>Porites</taxon>
    </lineage>
</organism>
<keyword evidence="8" id="KW-0067">ATP-binding</keyword>
<evidence type="ECO:0000259" key="15">
    <source>
        <dbReference type="Pfam" id="PF21634"/>
    </source>
</evidence>
<comment type="similarity">
    <text evidence="2">Belongs to the DNA2/NAM7 helicase family. SDE3 subfamily.</text>
</comment>
<evidence type="ECO:0000313" key="18">
    <source>
        <dbReference type="Proteomes" id="UP001159427"/>
    </source>
</evidence>
<dbReference type="Pfam" id="PF13086">
    <property type="entry name" value="AAA_11"/>
    <property type="match status" value="2"/>
</dbReference>
<feature type="region of interest" description="Disordered" evidence="11">
    <location>
        <begin position="1130"/>
        <end position="1167"/>
    </location>
</feature>
<keyword evidence="5" id="KW-0547">Nucleotide-binding</keyword>
<protein>
    <recommendedName>
        <fullName evidence="3">RNA helicase</fullName>
        <ecNumber evidence="3">3.6.4.13</ecNumber>
    </recommendedName>
</protein>
<dbReference type="EMBL" id="CALNXI010000787">
    <property type="protein sequence ID" value="CAH3139623.1"/>
    <property type="molecule type" value="Genomic_DNA"/>
</dbReference>
<dbReference type="InterPro" id="IPR025223">
    <property type="entry name" value="S1-like_RNA-bd_dom"/>
</dbReference>
<dbReference type="InterPro" id="IPR041677">
    <property type="entry name" value="DNA2/NAM7_AAA_11"/>
</dbReference>
<keyword evidence="7" id="KW-0347">Helicase</keyword>
<dbReference type="Pfam" id="PF21634">
    <property type="entry name" value="MOV-10_beta-barrel"/>
    <property type="match status" value="1"/>
</dbReference>
<evidence type="ECO:0000259" key="14">
    <source>
        <dbReference type="Pfam" id="PF14444"/>
    </source>
</evidence>
<sequence>MMFGLFSKISEYVWGTEGNEGTNSGVSKVRLRNDKSESSCSPQKSILKKDLFGKVTRLYDGAGVIEEDIYFTFDTVMGGARPEIGTEVHVEAVREKETTGWKAVRVQVMSEWNLDNTNDSSAPETFIGTITNVTDDSGVVDNDIDFKLSCVRFGYVPVQGDWVKLDLEKTPNGTAEVRGVMPLREKNLTGVVTYLCSGFGYIDKEVFFSCGVCTRGYRPRQGDVVKATAIESKQGRAVWRATKVEPKRKDRAALSPSPHCQIFMGGKMAELMRNKEELIITDQLDLGDVLLGESKSLTIVISNQGEKGQIFQSCMSVREDPQFLVQLGSKEPAQLDTCAQLQQQTLLSPGMEIPSKQAKHLMVIFTAKNLGRVNHVLVFNFNGFEIGRCITASVKDVNQVLMRPSAPYQRNYSRTKHALKKVAESVTGEDCIIPGERPVRKRKLFLPVQLGQYGIPRDIRSCVLNGRDLGDVIPALREPLSLKNYAARFSTLLYAEELQMEIDMREFDMERVNMNVCGEFLSLEVPGLSEGRPSLLLGDRVVASLSGSSSEAPKYEGYIHEVCKDNILLKFNEQFHHRFAMQECDVMFYFNRTTLRRAHRAVEFALSLGEEVLFPRSLSPKLPVVSLTVGGSPEKEQEDKKGSGIASDKAKEKCSSTVVTDNFLYNSSLNERQKAAVCRILSGQCRPCPYLLFGPPGTGKTITVVEAILQIFHRIPSSRIVACTPSNSAADLIAERLHASGFIQAGDMVRLNAIQRAQDIPEAIEAYCTDTDQLDTVAHYRIIISTCSTAGQLYSLGLRAGHVTHVFVDEAGQATEPECLVAVGLAAGDDGQVILAGDPFQLGPVLQSRIAASYGLNISLLERLMSNPLYCRNEDKFSDHGCYDPLLVTKLVNNYRSHPAVLKLPSAVFYHDELIPCADEGMREILCQWDKLPNKGFPVIFHGLKAKDLREGNSPSWFNPVEAIQVTKYLQALRSSDKFSLSLSDIGVITPYRKQVEKLRLLLDRFGLGEVKVGSVEEFQGQERLVIIISTVRSNESLVGVDVRHSVGFLSNPKRFNVAITRAQALLLVIGNPHVLCQDPYWCCLLQYCVMNDAYVGCHLPSLDQQFLQEEFQEAATLLDKALSSQVKSQKITNEEAPLENEDARIPNNNITLLPPQNPSENPKSNDLKEDLRQLVGQNKNVTFYQNKFVSKSLDQESENSGTELQSQKQNCFLRSNGDSSSISQKAVDVNHGHASTELNELDVVKKGNPQDSESDDELEEFVFQPRTTTK</sequence>
<evidence type="ECO:0000256" key="5">
    <source>
        <dbReference type="ARBA" id="ARBA00022741"/>
    </source>
</evidence>
<feature type="domain" description="Helicase MOV-10-like beta-barrel" evidence="15">
    <location>
        <begin position="508"/>
        <end position="582"/>
    </location>
</feature>
<evidence type="ECO:0000259" key="12">
    <source>
        <dbReference type="Pfam" id="PF13086"/>
    </source>
</evidence>
<evidence type="ECO:0000256" key="8">
    <source>
        <dbReference type="ARBA" id="ARBA00022840"/>
    </source>
</evidence>
<evidence type="ECO:0000313" key="17">
    <source>
        <dbReference type="EMBL" id="CAH3139623.1"/>
    </source>
</evidence>
<gene>
    <name evidence="17" type="ORF">PEVE_00041437</name>
</gene>
<reference evidence="17 18" key="1">
    <citation type="submission" date="2022-05" db="EMBL/GenBank/DDBJ databases">
        <authorList>
            <consortium name="Genoscope - CEA"/>
            <person name="William W."/>
        </authorList>
    </citation>
    <scope>NUCLEOTIDE SEQUENCE [LARGE SCALE GENOMIC DNA]</scope>
</reference>
<feature type="domain" description="DNA2/NAM7 helicase helicase" evidence="12">
    <location>
        <begin position="777"/>
        <end position="848"/>
    </location>
</feature>
<dbReference type="Pfam" id="PF14444">
    <property type="entry name" value="S1-like"/>
    <property type="match status" value="2"/>
</dbReference>
<evidence type="ECO:0000259" key="13">
    <source>
        <dbReference type="Pfam" id="PF13087"/>
    </source>
</evidence>
<feature type="domain" description="DNA2/NAM7 helicase helicase" evidence="12">
    <location>
        <begin position="669"/>
        <end position="771"/>
    </location>
</feature>
<dbReference type="InterPro" id="IPR049080">
    <property type="entry name" value="MOV-10-like_beta-barrel"/>
</dbReference>
<dbReference type="Gene3D" id="3.40.50.300">
    <property type="entry name" value="P-loop containing nucleotide triphosphate hydrolases"/>
    <property type="match status" value="2"/>
</dbReference>
<dbReference type="CDD" id="cd18808">
    <property type="entry name" value="SF1_C_Upf1"/>
    <property type="match status" value="1"/>
</dbReference>
<dbReference type="InterPro" id="IPR013783">
    <property type="entry name" value="Ig-like_fold"/>
</dbReference>
<evidence type="ECO:0000256" key="3">
    <source>
        <dbReference type="ARBA" id="ARBA00012552"/>
    </source>
</evidence>
<dbReference type="Pfam" id="PF13087">
    <property type="entry name" value="AAA_12"/>
    <property type="match status" value="1"/>
</dbReference>
<keyword evidence="4" id="KW-0963">Cytoplasm</keyword>
<feature type="compositionally biased region" description="Polar residues" evidence="11">
    <location>
        <begin position="1216"/>
        <end position="1225"/>
    </location>
</feature>
<keyword evidence="9" id="KW-0943">RNA-mediated gene silencing</keyword>
<evidence type="ECO:0000256" key="9">
    <source>
        <dbReference type="ARBA" id="ARBA00023158"/>
    </source>
</evidence>
<dbReference type="PANTHER" id="PTHR45418">
    <property type="entry name" value="CANCER/TESTIS ANTIGEN 55"/>
    <property type="match status" value="1"/>
</dbReference>
<evidence type="ECO:0000256" key="2">
    <source>
        <dbReference type="ARBA" id="ARBA00005601"/>
    </source>
</evidence>
<proteinExistence type="inferred from homology"/>
<feature type="domain" description="S1-like RNA binding" evidence="14">
    <location>
        <begin position="125"/>
        <end position="165"/>
    </location>
</feature>
<dbReference type="Pfam" id="PF21635">
    <property type="entry name" value="Mov-10_helical"/>
    <property type="match status" value="1"/>
</dbReference>
<dbReference type="InterPro" id="IPR047187">
    <property type="entry name" value="SF1_C_Upf1"/>
</dbReference>
<evidence type="ECO:0000256" key="1">
    <source>
        <dbReference type="ARBA" id="ARBA00004496"/>
    </source>
</evidence>
<feature type="domain" description="Helicase MOV-10 helical" evidence="16">
    <location>
        <begin position="468"/>
        <end position="505"/>
    </location>
</feature>
<dbReference type="Proteomes" id="UP001159427">
    <property type="component" value="Unassembled WGS sequence"/>
</dbReference>
<evidence type="ECO:0000259" key="16">
    <source>
        <dbReference type="Pfam" id="PF21635"/>
    </source>
</evidence>
<comment type="caution">
    <text evidence="17">The sequence shown here is derived from an EMBL/GenBank/DDBJ whole genome shotgun (WGS) entry which is preliminary data.</text>
</comment>
<comment type="subcellular location">
    <subcellularLocation>
        <location evidence="1">Cytoplasm</location>
    </subcellularLocation>
</comment>
<dbReference type="EC" id="3.6.4.13" evidence="3"/>